<accession>A0A545TPW5</accession>
<evidence type="ECO:0000313" key="3">
    <source>
        <dbReference type="EMBL" id="TQV79259.1"/>
    </source>
</evidence>
<feature type="domain" description="PilZ" evidence="2">
    <location>
        <begin position="49"/>
        <end position="141"/>
    </location>
</feature>
<comment type="caution">
    <text evidence="3">The sequence shown here is derived from an EMBL/GenBank/DDBJ whole genome shotgun (WGS) entry which is preliminary data.</text>
</comment>
<dbReference type="InterPro" id="IPR009875">
    <property type="entry name" value="PilZ_domain"/>
</dbReference>
<dbReference type="GO" id="GO:0035438">
    <property type="term" value="F:cyclic-di-GMP binding"/>
    <property type="evidence" value="ECO:0007669"/>
    <property type="project" value="InterPro"/>
</dbReference>
<evidence type="ECO:0000313" key="4">
    <source>
        <dbReference type="Proteomes" id="UP000315252"/>
    </source>
</evidence>
<feature type="compositionally biased region" description="Basic and acidic residues" evidence="1">
    <location>
        <begin position="35"/>
        <end position="49"/>
    </location>
</feature>
<organism evidence="3 4">
    <name type="scientific">Denitrobaculum tricleocarpae</name>
    <dbReference type="NCBI Taxonomy" id="2591009"/>
    <lineage>
        <taxon>Bacteria</taxon>
        <taxon>Pseudomonadati</taxon>
        <taxon>Pseudomonadota</taxon>
        <taxon>Alphaproteobacteria</taxon>
        <taxon>Rhodospirillales</taxon>
        <taxon>Rhodospirillaceae</taxon>
        <taxon>Denitrobaculum</taxon>
    </lineage>
</organism>
<dbReference type="Pfam" id="PF07238">
    <property type="entry name" value="PilZ"/>
    <property type="match status" value="1"/>
</dbReference>
<dbReference type="SUPFAM" id="SSF141371">
    <property type="entry name" value="PilZ domain-like"/>
    <property type="match status" value="1"/>
</dbReference>
<proteinExistence type="predicted"/>
<feature type="region of interest" description="Disordered" evidence="1">
    <location>
        <begin position="1"/>
        <end position="49"/>
    </location>
</feature>
<dbReference type="OrthoDB" id="8479607at2"/>
<protein>
    <submittedName>
        <fullName evidence="3">PilZ domain-containing protein</fullName>
    </submittedName>
</protein>
<dbReference type="AlphaFoldDB" id="A0A545TPW5"/>
<dbReference type="RefSeq" id="WP_142897483.1">
    <property type="nucleotide sequence ID" value="NZ_ML660056.1"/>
</dbReference>
<name>A0A545TPW5_9PROT</name>
<reference evidence="3 4" key="1">
    <citation type="submission" date="2019-06" db="EMBL/GenBank/DDBJ databases">
        <title>Whole genome sequence for Rhodospirillaceae sp. R148.</title>
        <authorList>
            <person name="Wang G."/>
        </authorList>
    </citation>
    <scope>NUCLEOTIDE SEQUENCE [LARGE SCALE GENOMIC DNA]</scope>
    <source>
        <strain evidence="3 4">R148</strain>
    </source>
</reference>
<keyword evidence="4" id="KW-1185">Reference proteome</keyword>
<sequence>MAQVNSAADMRFSNAASKDLASEKPGPRGSSAHDSSAHDSSAEDSSIDDRRSWQRFMLESPASITLQVSGHDNFEDVELVDVSLGGFRLHFDHDLPPGSEVAIDHPTAGTMRGKLAWQTGGDIGIHMMEDDNRRTYLLRLISMILHNEVRVTSL</sequence>
<dbReference type="Proteomes" id="UP000315252">
    <property type="component" value="Unassembled WGS sequence"/>
</dbReference>
<evidence type="ECO:0000259" key="2">
    <source>
        <dbReference type="Pfam" id="PF07238"/>
    </source>
</evidence>
<evidence type="ECO:0000256" key="1">
    <source>
        <dbReference type="SAM" id="MobiDB-lite"/>
    </source>
</evidence>
<dbReference type="Gene3D" id="2.40.10.220">
    <property type="entry name" value="predicted glycosyltransferase like domains"/>
    <property type="match status" value="1"/>
</dbReference>
<dbReference type="EMBL" id="VHSH01000005">
    <property type="protein sequence ID" value="TQV79259.1"/>
    <property type="molecule type" value="Genomic_DNA"/>
</dbReference>
<gene>
    <name evidence="3" type="ORF">FKG95_16540</name>
</gene>